<dbReference type="SUPFAM" id="SSF55781">
    <property type="entry name" value="GAF domain-like"/>
    <property type="match status" value="1"/>
</dbReference>
<organism evidence="3 4">
    <name type="scientific">Actinoplanes sandaracinus</name>
    <dbReference type="NCBI Taxonomy" id="3045177"/>
    <lineage>
        <taxon>Bacteria</taxon>
        <taxon>Bacillati</taxon>
        <taxon>Actinomycetota</taxon>
        <taxon>Actinomycetes</taxon>
        <taxon>Micromonosporales</taxon>
        <taxon>Micromonosporaceae</taxon>
        <taxon>Actinoplanes</taxon>
    </lineage>
</organism>
<protein>
    <submittedName>
        <fullName evidence="3">Helix-turn-helix domain-containing protein</fullName>
    </submittedName>
</protein>
<dbReference type="PANTHER" id="PTHR33744">
    <property type="entry name" value="CARBOHYDRATE DIACID REGULATOR"/>
    <property type="match status" value="1"/>
</dbReference>
<evidence type="ECO:0000259" key="2">
    <source>
        <dbReference type="SMART" id="SM00065"/>
    </source>
</evidence>
<dbReference type="SMART" id="SM00065">
    <property type="entry name" value="GAF"/>
    <property type="match status" value="1"/>
</dbReference>
<dbReference type="Pfam" id="PF13556">
    <property type="entry name" value="HTH_30"/>
    <property type="match status" value="1"/>
</dbReference>
<keyword evidence="4" id="KW-1185">Reference proteome</keyword>
<dbReference type="InterPro" id="IPR042070">
    <property type="entry name" value="PucR_C-HTH_sf"/>
</dbReference>
<dbReference type="Proteomes" id="UP001241758">
    <property type="component" value="Unassembled WGS sequence"/>
</dbReference>
<evidence type="ECO:0000313" key="4">
    <source>
        <dbReference type="Proteomes" id="UP001241758"/>
    </source>
</evidence>
<gene>
    <name evidence="3" type="ORF">QLQ12_27405</name>
</gene>
<evidence type="ECO:0000313" key="3">
    <source>
        <dbReference type="EMBL" id="MDI6102351.1"/>
    </source>
</evidence>
<dbReference type="InterPro" id="IPR003018">
    <property type="entry name" value="GAF"/>
</dbReference>
<feature type="domain" description="GAF" evidence="2">
    <location>
        <begin position="79"/>
        <end position="230"/>
    </location>
</feature>
<dbReference type="RefSeq" id="WP_282763386.1">
    <property type="nucleotide sequence ID" value="NZ_JASCTH010000019.1"/>
</dbReference>
<dbReference type="EMBL" id="JASCTH010000019">
    <property type="protein sequence ID" value="MDI6102351.1"/>
    <property type="molecule type" value="Genomic_DNA"/>
</dbReference>
<comment type="similarity">
    <text evidence="1">Belongs to the CdaR family.</text>
</comment>
<name>A0ABT6WRP4_9ACTN</name>
<dbReference type="InterPro" id="IPR029016">
    <property type="entry name" value="GAF-like_dom_sf"/>
</dbReference>
<accession>A0ABT6WRP4</accession>
<proteinExistence type="inferred from homology"/>
<dbReference type="Gene3D" id="3.30.450.40">
    <property type="match status" value="1"/>
</dbReference>
<dbReference type="PANTHER" id="PTHR33744:SF1">
    <property type="entry name" value="DNA-BINDING TRANSCRIPTIONAL ACTIVATOR ADER"/>
    <property type="match status" value="1"/>
</dbReference>
<evidence type="ECO:0000256" key="1">
    <source>
        <dbReference type="ARBA" id="ARBA00006754"/>
    </source>
</evidence>
<dbReference type="InterPro" id="IPR025736">
    <property type="entry name" value="PucR_C-HTH_dom"/>
</dbReference>
<comment type="caution">
    <text evidence="3">The sequence shown here is derived from an EMBL/GenBank/DDBJ whole genome shotgun (WGS) entry which is preliminary data.</text>
</comment>
<dbReference type="InterPro" id="IPR051448">
    <property type="entry name" value="CdaR-like_regulators"/>
</dbReference>
<dbReference type="Gene3D" id="1.10.10.2840">
    <property type="entry name" value="PucR C-terminal helix-turn-helix domain"/>
    <property type="match status" value="1"/>
</dbReference>
<sequence>MPSGLEYLELLAREAALVEFERPVVDARTAGISGAALDGLEEAKLLALKVRALLERRRRREEELSALYDTAGDLAGLRDVDAVLRAIVHRVRTLLNVDVSYMTLDDAGRGDTYMRITDGSVAASFQRLRLPPGAGLGGLVALTGAPYATANYPTDPRFEHTAEIDQGVGDEGLVAILGVPMRLGSAVIGVLFAADRAERPFAREEVALLSSLAAHAAVALDTARLLSETRSALTELSAANVVIQAHSASVERAAAAHDRMTAVVLRGGGVEDVAADLVDVLDGALLVIDADGRALATARTPGCATELPEPAGAAVDEAVAASRGEGRGVRRGDLVIAAVVAGADNLGALVLRPSGPLTDVDQRIVERAAQVTALLLLFRRTVADAEAQVRGDLLDDLISRPVRDPDAVRSRAARLGLDVDAPWVVVAAGDDAGDGLGQRAASWARTFAAARHGLAVPRDGRVALLLPGADPAGTARLVARELSRVLGRPVTAGGAGPAGGAEAVAAAYREADQCLSALISLGRAGSGAGTADLGYVGLLLGDRRDVGGFVDGVAGPVIDYDTRRGTALIRTLEAYFEAGGGLARAAEVLHVHVNTVTQRLDRVAQLLGDDWQRPGRALDLQLALRLHRLRGPLGDATT</sequence>
<dbReference type="InterPro" id="IPR041522">
    <property type="entry name" value="CdaR_GGDEF"/>
</dbReference>
<dbReference type="Pfam" id="PF17853">
    <property type="entry name" value="GGDEF_2"/>
    <property type="match status" value="1"/>
</dbReference>
<reference evidence="3 4" key="1">
    <citation type="submission" date="2023-05" db="EMBL/GenBank/DDBJ databases">
        <title>Actinoplanes sp. NEAU-A12 genome sequencing.</title>
        <authorList>
            <person name="Wang Z.-S."/>
        </authorList>
    </citation>
    <scope>NUCLEOTIDE SEQUENCE [LARGE SCALE GENOMIC DNA]</scope>
    <source>
        <strain evidence="3 4">NEAU-A12</strain>
    </source>
</reference>
<dbReference type="Pfam" id="PF01590">
    <property type="entry name" value="GAF"/>
    <property type="match status" value="1"/>
</dbReference>